<dbReference type="InterPro" id="IPR024884">
    <property type="entry name" value="NAPE-PLD"/>
</dbReference>
<dbReference type="Proteomes" id="UP000290037">
    <property type="component" value="Unassembled WGS sequence"/>
</dbReference>
<dbReference type="SUPFAM" id="SSF56281">
    <property type="entry name" value="Metallo-hydrolase/oxidoreductase"/>
    <property type="match status" value="1"/>
</dbReference>
<reference evidence="2 5" key="3">
    <citation type="submission" date="2018-07" db="EMBL/GenBank/DDBJ databases">
        <title>Leeuwenhoekiella genomics.</title>
        <authorList>
            <person name="Tahon G."/>
            <person name="Willems A."/>
        </authorList>
    </citation>
    <scope>NUCLEOTIDE SEQUENCE [LARGE SCALE GENOMIC DNA]</scope>
    <source>
        <strain evidence="2 5">LMG 24856</strain>
    </source>
</reference>
<dbReference type="EMBL" id="FQXT01000003">
    <property type="protein sequence ID" value="SHI01687.1"/>
    <property type="molecule type" value="Genomic_DNA"/>
</dbReference>
<dbReference type="Gene3D" id="3.60.15.10">
    <property type="entry name" value="Ribonuclease Z/Hydroxyacylglutathione hydrolase-like"/>
    <property type="match status" value="1"/>
</dbReference>
<dbReference type="GO" id="GO:0070290">
    <property type="term" value="F:N-acylphosphatidylethanolamine-specific phospholipase D activity"/>
    <property type="evidence" value="ECO:0007669"/>
    <property type="project" value="InterPro"/>
</dbReference>
<dbReference type="InterPro" id="IPR001279">
    <property type="entry name" value="Metallo-B-lactamas"/>
</dbReference>
<dbReference type="Pfam" id="PF12706">
    <property type="entry name" value="Lactamase_B_2"/>
    <property type="match status" value="1"/>
</dbReference>
<evidence type="ECO:0000313" key="3">
    <source>
        <dbReference type="EMBL" id="SHI01687.1"/>
    </source>
</evidence>
<reference evidence="3" key="2">
    <citation type="submission" date="2016-11" db="EMBL/GenBank/DDBJ databases">
        <authorList>
            <person name="Jaros S."/>
            <person name="Januszkiewicz K."/>
            <person name="Wedrychowicz H."/>
        </authorList>
    </citation>
    <scope>NUCLEOTIDE SEQUENCE [LARGE SCALE GENOMIC DNA]</scope>
    <source>
        <strain evidence="3">DSM 19859</strain>
    </source>
</reference>
<proteinExistence type="predicted"/>
<dbReference type="PIRSF" id="PIRSF038896">
    <property type="entry name" value="NAPE-PLD"/>
    <property type="match status" value="1"/>
</dbReference>
<dbReference type="AlphaFoldDB" id="A0A1M5XPB8"/>
<evidence type="ECO:0000259" key="1">
    <source>
        <dbReference type="Pfam" id="PF12706"/>
    </source>
</evidence>
<evidence type="ECO:0000313" key="5">
    <source>
        <dbReference type="Proteomes" id="UP000290037"/>
    </source>
</evidence>
<dbReference type="Proteomes" id="UP000184240">
    <property type="component" value="Unassembled WGS sequence"/>
</dbReference>
<feature type="domain" description="Metallo-beta-lactamase" evidence="1">
    <location>
        <begin position="98"/>
        <end position="294"/>
    </location>
</feature>
<gene>
    <name evidence="2" type="ORF">DSM01_922</name>
    <name evidence="3" type="ORF">SAMN04487999_1627</name>
</gene>
<dbReference type="InterPro" id="IPR036866">
    <property type="entry name" value="RibonucZ/Hydroxyglut_hydro"/>
</dbReference>
<dbReference type="OrthoDB" id="9805728at2"/>
<reference evidence="4" key="1">
    <citation type="submission" date="2016-11" db="EMBL/GenBank/DDBJ databases">
        <authorList>
            <person name="Varghese N."/>
            <person name="Submissions S."/>
        </authorList>
    </citation>
    <scope>NUCLEOTIDE SEQUENCE [LARGE SCALE GENOMIC DNA]</scope>
    <source>
        <strain evidence="4">DSM 19859</strain>
    </source>
</reference>
<dbReference type="GO" id="GO:0005737">
    <property type="term" value="C:cytoplasm"/>
    <property type="evidence" value="ECO:0007669"/>
    <property type="project" value="TreeGrafter"/>
</dbReference>
<dbReference type="STRING" id="573501.SAMN04487999_1627"/>
<protein>
    <submittedName>
        <fullName evidence="2">L-ascorbate metabolism protein UlaG (Beta-lactamase superfamily)</fullName>
    </submittedName>
    <submittedName>
        <fullName evidence="3">L-ascorbate metabolism protein UlaG, beta-lactamase superfamily</fullName>
    </submittedName>
</protein>
<dbReference type="EMBL" id="QOVN01000002">
    <property type="protein sequence ID" value="RXG30173.1"/>
    <property type="molecule type" value="Genomic_DNA"/>
</dbReference>
<evidence type="ECO:0000313" key="4">
    <source>
        <dbReference type="Proteomes" id="UP000184240"/>
    </source>
</evidence>
<sequence>MLKQFGGKITPELKKRYAQSPNWKSGSFQNLEETTMDIGLAEMPGMLWKMFFSKGNTIPQQNLPIQAFDKTTFLAPDDSLKYIWYGHGVYLLRLAGKTILIDPMLGPDAAPIAPTKSARFSENTLQLIDDFPQIDLLLLTHDHYDHLDYASFKKLLPKVKKYYVALGCGRHLEAWGAASQTITEFDWWDSHTFEDIKITFTPSRHFSGRGIRDRAKSLWGGWVLKTAQTALFHTGDGGYGAHFKEIGERLGPFDLGFVECGQYNERWRAIHMLPDEAVQAACDAQIKRATPYHWGGFKLAFHSWTAPAEDFTAAAQLKHLEYTLPKLGQLMHLDQPAQVDPWWKDIT</sequence>
<organism evidence="3 4">
    <name type="scientific">Leeuwenhoekiella palythoae</name>
    <dbReference type="NCBI Taxonomy" id="573501"/>
    <lineage>
        <taxon>Bacteria</taxon>
        <taxon>Pseudomonadati</taxon>
        <taxon>Bacteroidota</taxon>
        <taxon>Flavobacteriia</taxon>
        <taxon>Flavobacteriales</taxon>
        <taxon>Flavobacteriaceae</taxon>
        <taxon>Leeuwenhoekiella</taxon>
    </lineage>
</organism>
<dbReference type="GO" id="GO:0008270">
    <property type="term" value="F:zinc ion binding"/>
    <property type="evidence" value="ECO:0007669"/>
    <property type="project" value="InterPro"/>
</dbReference>
<evidence type="ECO:0000313" key="2">
    <source>
        <dbReference type="EMBL" id="RXG30173.1"/>
    </source>
</evidence>
<accession>A0A1M5XPB8</accession>
<name>A0A1M5XPB8_9FLAO</name>
<keyword evidence="5" id="KW-1185">Reference proteome</keyword>
<dbReference type="RefSeq" id="WP_072982098.1">
    <property type="nucleotide sequence ID" value="NZ_FQXT01000003.1"/>
</dbReference>
<dbReference type="PANTHER" id="PTHR15032">
    <property type="entry name" value="N-ACYL-PHOSPHATIDYLETHANOLAMINE-HYDROLYZING PHOSPHOLIPASE D"/>
    <property type="match status" value="1"/>
</dbReference>
<dbReference type="PANTHER" id="PTHR15032:SF4">
    <property type="entry name" value="N-ACYL-PHOSPHATIDYLETHANOLAMINE-HYDROLYZING PHOSPHOLIPASE D"/>
    <property type="match status" value="1"/>
</dbReference>